<dbReference type="GO" id="GO:0016887">
    <property type="term" value="F:ATP hydrolysis activity"/>
    <property type="evidence" value="ECO:0007669"/>
    <property type="project" value="InterPro"/>
</dbReference>
<keyword evidence="6" id="KW-0067">ATP-binding</keyword>
<dbReference type="Pfam" id="PF00664">
    <property type="entry name" value="ABC_membrane"/>
    <property type="match status" value="1"/>
</dbReference>
<feature type="compositionally biased region" description="Basic and acidic residues" evidence="9">
    <location>
        <begin position="94"/>
        <end position="109"/>
    </location>
</feature>
<feature type="compositionally biased region" description="Polar residues" evidence="9">
    <location>
        <begin position="353"/>
        <end position="363"/>
    </location>
</feature>
<dbReference type="Pfam" id="PF03412">
    <property type="entry name" value="Peptidase_C39"/>
    <property type="match status" value="1"/>
</dbReference>
<name>A0A4R6X5Y5_9GAMM</name>
<dbReference type="InterPro" id="IPR027417">
    <property type="entry name" value="P-loop_NTPase"/>
</dbReference>
<reference evidence="14 15" key="1">
    <citation type="submission" date="2019-03" db="EMBL/GenBank/DDBJ databases">
        <title>Genomic Encyclopedia of Type Strains, Phase IV (KMG-IV): sequencing the most valuable type-strain genomes for metagenomic binning, comparative biology and taxonomic classification.</title>
        <authorList>
            <person name="Goeker M."/>
        </authorList>
    </citation>
    <scope>NUCLEOTIDE SEQUENCE [LARGE SCALE GENOMIC DNA]</scope>
    <source>
        <strain evidence="14 15">DSM 5604</strain>
    </source>
</reference>
<feature type="region of interest" description="Disordered" evidence="9">
    <location>
        <begin position="93"/>
        <end position="444"/>
    </location>
</feature>
<dbReference type="CDD" id="cd03245">
    <property type="entry name" value="ABCC_bacteriocin_exporters"/>
    <property type="match status" value="1"/>
</dbReference>
<dbReference type="SUPFAM" id="SSF90123">
    <property type="entry name" value="ABC transporter transmembrane region"/>
    <property type="match status" value="1"/>
</dbReference>
<dbReference type="GO" id="GO:0140359">
    <property type="term" value="F:ABC-type transporter activity"/>
    <property type="evidence" value="ECO:0007669"/>
    <property type="project" value="InterPro"/>
</dbReference>
<proteinExistence type="predicted"/>
<feature type="transmembrane region" description="Helical" evidence="10">
    <location>
        <begin position="843"/>
        <end position="863"/>
    </location>
</feature>
<dbReference type="GO" id="GO:0005524">
    <property type="term" value="F:ATP binding"/>
    <property type="evidence" value="ECO:0007669"/>
    <property type="project" value="UniProtKB-KW"/>
</dbReference>
<sequence>MSLFWKRKQSDETGKEAQQEVAPKNRHERTKENAQSWLNLDINVDGEDEKQQSPQLFRDGTIGSLDPSEASQHQLDKLDPDYFSLEAGSKLTTKAKDAKSIDRNSEEHSQSIQPNKAHDSSLYDLDRQLFKNAADDTVDEQSSAKVSHGDEKQKNSDSLNTNSRVLAFKSVKPTRKIVQANIKPSQKAVAKHADVSKSQQNAAQQVKEATPQQSAPRIVTKPSQKLSLNTQSSSAGNASTTPSLNKVAKAADEGSENTSNDKRSVDAVSAAQNTSLKRDRSDPVTSQTPNTKNKDPEPKRIKVTPKVSLNASKQTTRESELVSKQETPVASSNKTVASSNKTVVTKTLDEQNADSINSQQVVSKSDDLHEASSSVRNKENVLASENSTSEKIDAGISNEESLNGSAGDENVHSASDENSQTREEKEGGQEGSQSQEASLKDDEIGAETVKGSSKWHKHLEKLETVDPLVDCLVSLSKHFDNPYTADGIRAGLPISDQGMTPELFMRAAKRIGFVTRFVKRPLQKIADVLLPVVLLLENNQACVLIEIDSEHEQAKVFLPESGEGEVYLPISQLLDMYTGYCFFVRPQFRFDKRSMSSAEQQLNGKHWFWGTLTSSWRIYRDVIIASLLINLFAIASPLFVMNVYDRVVPNNAFDTLWVLAIGATVVYGFDFLLRSLRSYFIDVAGKKSDILMSATIFAKVNNITMASRPRSVGAFAKNLQDFESIRDFITSASVTTLVDIPFMFLIVGMIYLIGGPVGYIPIVTIILVLIYSLIIQRPLKRSIEEGQKTSMQKNAVLIESLANAESVKLNNAQGTLQQQWEQAVGNISDWGLKTRQLAQSSSSFAMVAQQMTTVGMVVVGVYMISEREMSMGALVACVMLTGRALGPMSQFASLAARYNHAKSAYNGLKDIMASPVEQPDELKFVHRPRFDGSFEFDGVSFAYPEQDQDAISNINLHINAGEKVAIIGRIGSGKSTLGKLMMGLYAPKTGALRADGIDMRQINPVDLRRNVGAVSQDVSLFYGSIKDNICFGVPFIEDEAIIRAADISGVSEFANRRPSGLDSIVGERGQNLSGGQRQSVAIARALLFDPNILVLDEPTASMDNTTEARMRKRLVDVVKDKTLILITHKSSMLDLVDRVVVMDNGRILADGPKAHVLEALRQGKLKVS</sequence>
<feature type="domain" description="ABC transporter" evidence="11">
    <location>
        <begin position="934"/>
        <end position="1168"/>
    </location>
</feature>
<dbReference type="RefSeq" id="WP_133564174.1">
    <property type="nucleotide sequence ID" value="NZ_SNZA01000005.1"/>
</dbReference>
<keyword evidence="15" id="KW-1185">Reference proteome</keyword>
<evidence type="ECO:0000313" key="14">
    <source>
        <dbReference type="EMBL" id="TDR06812.1"/>
    </source>
</evidence>
<dbReference type="Proteomes" id="UP000295729">
    <property type="component" value="Unassembled WGS sequence"/>
</dbReference>
<dbReference type="EMBL" id="SNZA01000005">
    <property type="protein sequence ID" value="TDR06812.1"/>
    <property type="molecule type" value="Genomic_DNA"/>
</dbReference>
<evidence type="ECO:0000256" key="5">
    <source>
        <dbReference type="ARBA" id="ARBA00022741"/>
    </source>
</evidence>
<comment type="caution">
    <text evidence="14">The sequence shown here is derived from an EMBL/GenBank/DDBJ whole genome shotgun (WGS) entry which is preliminary data.</text>
</comment>
<evidence type="ECO:0000256" key="9">
    <source>
        <dbReference type="SAM" id="MobiDB-lite"/>
    </source>
</evidence>
<evidence type="ECO:0000313" key="15">
    <source>
        <dbReference type="Proteomes" id="UP000295729"/>
    </source>
</evidence>
<dbReference type="GO" id="GO:0034040">
    <property type="term" value="F:ATPase-coupled lipid transmembrane transporter activity"/>
    <property type="evidence" value="ECO:0007669"/>
    <property type="project" value="TreeGrafter"/>
</dbReference>
<dbReference type="PROSITE" id="PS50893">
    <property type="entry name" value="ABC_TRANSPORTER_2"/>
    <property type="match status" value="1"/>
</dbReference>
<evidence type="ECO:0000256" key="8">
    <source>
        <dbReference type="ARBA" id="ARBA00023136"/>
    </source>
</evidence>
<keyword evidence="4 10" id="KW-0812">Transmembrane</keyword>
<evidence type="ECO:0000256" key="4">
    <source>
        <dbReference type="ARBA" id="ARBA00022692"/>
    </source>
</evidence>
<accession>A0A4R6X5Y5</accession>
<evidence type="ECO:0000256" key="3">
    <source>
        <dbReference type="ARBA" id="ARBA00022475"/>
    </source>
</evidence>
<dbReference type="PANTHER" id="PTHR24221:SF248">
    <property type="entry name" value="ABC TRANSPORTER TRANSMEMBRANE REGION"/>
    <property type="match status" value="1"/>
</dbReference>
<dbReference type="SUPFAM" id="SSF52540">
    <property type="entry name" value="P-loop containing nucleoside triphosphate hydrolases"/>
    <property type="match status" value="1"/>
</dbReference>
<keyword evidence="7 10" id="KW-1133">Transmembrane helix</keyword>
<dbReference type="Pfam" id="PF00005">
    <property type="entry name" value="ABC_tran"/>
    <property type="match status" value="1"/>
</dbReference>
<feature type="compositionally biased region" description="Polar residues" evidence="9">
    <location>
        <begin position="324"/>
        <end position="345"/>
    </location>
</feature>
<dbReference type="FunFam" id="3.40.50.300:FF:000299">
    <property type="entry name" value="ABC transporter ATP-binding protein/permease"/>
    <property type="match status" value="1"/>
</dbReference>
<dbReference type="InterPro" id="IPR017750">
    <property type="entry name" value="ATPase_T1SS"/>
</dbReference>
<dbReference type="InterPro" id="IPR003593">
    <property type="entry name" value="AAA+_ATPase"/>
</dbReference>
<dbReference type="InterPro" id="IPR036640">
    <property type="entry name" value="ABC1_TM_sf"/>
</dbReference>
<evidence type="ECO:0000259" key="12">
    <source>
        <dbReference type="PROSITE" id="PS50929"/>
    </source>
</evidence>
<dbReference type="AlphaFoldDB" id="A0A4R6X5Y5"/>
<keyword evidence="2" id="KW-0813">Transport</keyword>
<dbReference type="PROSITE" id="PS50929">
    <property type="entry name" value="ABC_TM1F"/>
    <property type="match status" value="1"/>
</dbReference>
<dbReference type="PROSITE" id="PS50990">
    <property type="entry name" value="PEPTIDASE_C39"/>
    <property type="match status" value="1"/>
</dbReference>
<dbReference type="Gene3D" id="3.40.50.300">
    <property type="entry name" value="P-loop containing nucleotide triphosphate hydrolases"/>
    <property type="match status" value="1"/>
</dbReference>
<evidence type="ECO:0000259" key="11">
    <source>
        <dbReference type="PROSITE" id="PS50893"/>
    </source>
</evidence>
<dbReference type="GO" id="GO:0006508">
    <property type="term" value="P:proteolysis"/>
    <property type="evidence" value="ECO:0007669"/>
    <property type="project" value="InterPro"/>
</dbReference>
<keyword evidence="8 10" id="KW-0472">Membrane</keyword>
<feature type="transmembrane region" description="Helical" evidence="10">
    <location>
        <begin position="656"/>
        <end position="673"/>
    </location>
</feature>
<dbReference type="InterPro" id="IPR039421">
    <property type="entry name" value="Type_1_exporter"/>
</dbReference>
<organism evidence="14 15">
    <name type="scientific">Marinomonas communis</name>
    <dbReference type="NCBI Taxonomy" id="28254"/>
    <lineage>
        <taxon>Bacteria</taxon>
        <taxon>Pseudomonadati</taxon>
        <taxon>Pseudomonadota</taxon>
        <taxon>Gammaproteobacteria</taxon>
        <taxon>Oceanospirillales</taxon>
        <taxon>Oceanospirillaceae</taxon>
        <taxon>Marinomonas</taxon>
    </lineage>
</organism>
<dbReference type="InterPro" id="IPR011527">
    <property type="entry name" value="ABC1_TM_dom"/>
</dbReference>
<dbReference type="Gene3D" id="3.90.70.10">
    <property type="entry name" value="Cysteine proteinases"/>
    <property type="match status" value="1"/>
</dbReference>
<feature type="compositionally biased region" description="Basic and acidic residues" evidence="9">
    <location>
        <begin position="116"/>
        <end position="129"/>
    </location>
</feature>
<dbReference type="GO" id="GO:0005886">
    <property type="term" value="C:plasma membrane"/>
    <property type="evidence" value="ECO:0007669"/>
    <property type="project" value="UniProtKB-SubCell"/>
</dbReference>
<evidence type="ECO:0000256" key="2">
    <source>
        <dbReference type="ARBA" id="ARBA00022448"/>
    </source>
</evidence>
<feature type="domain" description="Peptidase C39" evidence="13">
    <location>
        <begin position="461"/>
        <end position="584"/>
    </location>
</feature>
<evidence type="ECO:0000256" key="7">
    <source>
        <dbReference type="ARBA" id="ARBA00022989"/>
    </source>
</evidence>
<evidence type="ECO:0000256" key="6">
    <source>
        <dbReference type="ARBA" id="ARBA00022840"/>
    </source>
</evidence>
<dbReference type="InterPro" id="IPR005074">
    <property type="entry name" value="Peptidase_C39"/>
</dbReference>
<feature type="compositionally biased region" description="Basic and acidic residues" evidence="9">
    <location>
        <begin position="409"/>
        <end position="428"/>
    </location>
</feature>
<evidence type="ECO:0000259" key="13">
    <source>
        <dbReference type="PROSITE" id="PS50990"/>
    </source>
</evidence>
<keyword evidence="3" id="KW-1003">Cell membrane</keyword>
<feature type="region of interest" description="Disordered" evidence="9">
    <location>
        <begin position="1"/>
        <end position="81"/>
    </location>
</feature>
<comment type="subcellular location">
    <subcellularLocation>
        <location evidence="1">Cell membrane</location>
        <topology evidence="1">Multi-pass membrane protein</topology>
    </subcellularLocation>
</comment>
<dbReference type="Gene3D" id="1.20.1560.10">
    <property type="entry name" value="ABC transporter type 1, transmembrane domain"/>
    <property type="match status" value="1"/>
</dbReference>
<dbReference type="GO" id="GO:0008233">
    <property type="term" value="F:peptidase activity"/>
    <property type="evidence" value="ECO:0007669"/>
    <property type="project" value="InterPro"/>
</dbReference>
<dbReference type="NCBIfam" id="TIGR03375">
    <property type="entry name" value="type_I_sec_LssB"/>
    <property type="match status" value="1"/>
</dbReference>
<dbReference type="SMART" id="SM00382">
    <property type="entry name" value="AAA"/>
    <property type="match status" value="1"/>
</dbReference>
<dbReference type="OrthoDB" id="9806127at2"/>
<feature type="compositionally biased region" description="Polar residues" evidence="9">
    <location>
        <begin position="210"/>
        <end position="244"/>
    </location>
</feature>
<dbReference type="CDD" id="cd18587">
    <property type="entry name" value="ABC_6TM_LapB_like"/>
    <property type="match status" value="1"/>
</dbReference>
<feature type="transmembrane region" description="Helical" evidence="10">
    <location>
        <begin position="758"/>
        <end position="775"/>
    </location>
</feature>
<protein>
    <submittedName>
        <fullName evidence="14">Type I secretion system LssB family ATPase</fullName>
    </submittedName>
</protein>
<gene>
    <name evidence="14" type="ORF">C8D85_2999</name>
</gene>
<dbReference type="PANTHER" id="PTHR24221">
    <property type="entry name" value="ATP-BINDING CASSETTE SUB-FAMILY B"/>
    <property type="match status" value="1"/>
</dbReference>
<feature type="transmembrane region" description="Helical" evidence="10">
    <location>
        <begin position="622"/>
        <end position="644"/>
    </location>
</feature>
<evidence type="ECO:0000256" key="1">
    <source>
        <dbReference type="ARBA" id="ARBA00004651"/>
    </source>
</evidence>
<keyword evidence="5" id="KW-0547">Nucleotide-binding</keyword>
<feature type="domain" description="ABC transmembrane type-1" evidence="12">
    <location>
        <begin position="622"/>
        <end position="900"/>
    </location>
</feature>
<feature type="compositionally biased region" description="Basic and acidic residues" evidence="9">
    <location>
        <begin position="8"/>
        <end position="32"/>
    </location>
</feature>
<evidence type="ECO:0000256" key="10">
    <source>
        <dbReference type="SAM" id="Phobius"/>
    </source>
</evidence>
<dbReference type="InterPro" id="IPR003439">
    <property type="entry name" value="ABC_transporter-like_ATP-bd"/>
</dbReference>